<dbReference type="Gene3D" id="3.30.420.10">
    <property type="entry name" value="Ribonuclease H-like superfamily/Ribonuclease H"/>
    <property type="match status" value="1"/>
</dbReference>
<evidence type="ECO:0000313" key="1">
    <source>
        <dbReference type="EMBL" id="KRY75117.1"/>
    </source>
</evidence>
<gene>
    <name evidence="1" type="ORF">T4A_3692</name>
    <name evidence="2" type="ORF">T4C_7546</name>
</gene>
<dbReference type="InterPro" id="IPR036397">
    <property type="entry name" value="RNaseH_sf"/>
</dbReference>
<proteinExistence type="predicted"/>
<evidence type="ECO:0000313" key="3">
    <source>
        <dbReference type="Proteomes" id="UP000054632"/>
    </source>
</evidence>
<sequence length="163" mass="18586">MKLAKAMATKNMETSTTADVLVSHLLSPMGVPEKNYMQMGGMFKLQRVKRTPYRSHLNGQIERGYRTMLSVATVQLVLLAYRTRVYLTTGVNLYKMLFGREIYPGLHPRDSETLCEAAETDFNGSAQMQESLLLYEIEMRKKLTTGGDFTSHFRLVKGYGFRI</sequence>
<dbReference type="GO" id="GO:0003676">
    <property type="term" value="F:nucleic acid binding"/>
    <property type="evidence" value="ECO:0007669"/>
    <property type="project" value="InterPro"/>
</dbReference>
<accession>A0A0V1EMU9</accession>
<comment type="caution">
    <text evidence="1">The sequence shown here is derived from an EMBL/GenBank/DDBJ whole genome shotgun (WGS) entry which is preliminary data.</text>
</comment>
<name>A0A0V1EMU9_TRIPS</name>
<dbReference type="Proteomes" id="UP000054632">
    <property type="component" value="Unassembled WGS sequence"/>
</dbReference>
<organism evidence="1 3">
    <name type="scientific">Trichinella pseudospiralis</name>
    <name type="common">Parasitic roundworm</name>
    <dbReference type="NCBI Taxonomy" id="6337"/>
    <lineage>
        <taxon>Eukaryota</taxon>
        <taxon>Metazoa</taxon>
        <taxon>Ecdysozoa</taxon>
        <taxon>Nematoda</taxon>
        <taxon>Enoplea</taxon>
        <taxon>Dorylaimia</taxon>
        <taxon>Trichinellida</taxon>
        <taxon>Trichinellidae</taxon>
        <taxon>Trichinella</taxon>
    </lineage>
</organism>
<protein>
    <submittedName>
        <fullName evidence="1">Uncharacterized protein</fullName>
    </submittedName>
</protein>
<dbReference type="EMBL" id="JYDR01000020">
    <property type="protein sequence ID" value="KRY75117.1"/>
    <property type="molecule type" value="Genomic_DNA"/>
</dbReference>
<evidence type="ECO:0000313" key="4">
    <source>
        <dbReference type="Proteomes" id="UP000054826"/>
    </source>
</evidence>
<dbReference type="EMBL" id="JYDV01000010">
    <property type="protein sequence ID" value="KRZ43236.1"/>
    <property type="molecule type" value="Genomic_DNA"/>
</dbReference>
<evidence type="ECO:0000313" key="2">
    <source>
        <dbReference type="EMBL" id="KRZ43236.1"/>
    </source>
</evidence>
<dbReference type="Proteomes" id="UP000054826">
    <property type="component" value="Unassembled WGS sequence"/>
</dbReference>
<reference evidence="3 4" key="1">
    <citation type="submission" date="2015-01" db="EMBL/GenBank/DDBJ databases">
        <title>Evolution of Trichinella species and genotypes.</title>
        <authorList>
            <person name="Korhonen P.K."/>
            <person name="Edoardo P."/>
            <person name="Giuseppe L.R."/>
            <person name="Gasser R.B."/>
        </authorList>
    </citation>
    <scope>NUCLEOTIDE SEQUENCE [LARGE SCALE GENOMIC DNA]</scope>
    <source>
        <strain evidence="1">ISS13</strain>
        <strain evidence="2">ISS176</strain>
    </source>
</reference>
<dbReference type="AlphaFoldDB" id="A0A0V1EMU9"/>